<dbReference type="InterPro" id="IPR036866">
    <property type="entry name" value="RibonucZ/Hydroxyglut_hydro"/>
</dbReference>
<evidence type="ECO:0000256" key="4">
    <source>
        <dbReference type="ARBA" id="ARBA00022833"/>
    </source>
</evidence>
<keyword evidence="3" id="KW-0378">Hydrolase</keyword>
<dbReference type="CDD" id="cd16277">
    <property type="entry name" value="metallo-hydrolase-like_MBL-fold"/>
    <property type="match status" value="1"/>
</dbReference>
<dbReference type="PANTHER" id="PTHR42978">
    <property type="entry name" value="QUORUM-QUENCHING LACTONASE YTNP-RELATED-RELATED"/>
    <property type="match status" value="1"/>
</dbReference>
<dbReference type="GO" id="GO:0016787">
    <property type="term" value="F:hydrolase activity"/>
    <property type="evidence" value="ECO:0007669"/>
    <property type="project" value="UniProtKB-KW"/>
</dbReference>
<reference evidence="7 8" key="1">
    <citation type="submission" date="2017-09" db="EMBL/GenBank/DDBJ databases">
        <authorList>
            <person name="Ehlers B."/>
            <person name="Leendertz F.H."/>
        </authorList>
    </citation>
    <scope>NUCLEOTIDE SEQUENCE [LARGE SCALE GENOMIC DNA]</scope>
    <source>
        <strain evidence="7 8">CGMCC 4.7095</strain>
    </source>
</reference>
<evidence type="ECO:0000256" key="2">
    <source>
        <dbReference type="ARBA" id="ARBA00022723"/>
    </source>
</evidence>
<evidence type="ECO:0000259" key="6">
    <source>
        <dbReference type="SMART" id="SM00849"/>
    </source>
</evidence>
<evidence type="ECO:0000256" key="3">
    <source>
        <dbReference type="ARBA" id="ARBA00022801"/>
    </source>
</evidence>
<keyword evidence="4" id="KW-0862">Zinc</keyword>
<dbReference type="SUPFAM" id="SSF56281">
    <property type="entry name" value="Metallo-hydrolase/oxidoreductase"/>
    <property type="match status" value="1"/>
</dbReference>
<feature type="region of interest" description="Disordered" evidence="5">
    <location>
        <begin position="1"/>
        <end position="42"/>
    </location>
</feature>
<dbReference type="GO" id="GO:0046872">
    <property type="term" value="F:metal ion binding"/>
    <property type="evidence" value="ECO:0007669"/>
    <property type="project" value="UniProtKB-KW"/>
</dbReference>
<dbReference type="AlphaFoldDB" id="A0A286DK50"/>
<dbReference type="SMART" id="SM00849">
    <property type="entry name" value="Lactamase_B"/>
    <property type="match status" value="1"/>
</dbReference>
<sequence length="338" mass="36161">MTESTPAETTPAETRTTGTTPAGTTPAGTTAPATDPTATEPAARVRRFALGDVEIIRLVEWHRPFAPAAELVPEAAPEAWTDHAESLVPDHYEPVNKWAVLALQYWVLRSEGRTILVDTGAGNGRERPGMPPFHQCEGDFLDLLAAAGLAPDDVDLVVNTHLHVDHVGWNTRAADDGTWVPTFPHARYLLPAADDHHYGPENAYGGGAAEVDRLIYQDSVAPIHRAGLAQRWDGHHRLDGALTLESAPGHTPGSSVLRLASGTDRAVFAGDLLHSPVQIPHPHHNSGACLAPAQAAATRHRVLQQAADNRELLIPAHFGGSGVVEVRRSGATFTATEW</sequence>
<dbReference type="InterPro" id="IPR051013">
    <property type="entry name" value="MBL_superfamily_lactonases"/>
</dbReference>
<keyword evidence="8" id="KW-1185">Reference proteome</keyword>
<protein>
    <submittedName>
        <fullName evidence="7">Glyoxylase, beta-lactamase superfamily II</fullName>
    </submittedName>
</protein>
<accession>A0A286DK50</accession>
<dbReference type="Proteomes" id="UP000219072">
    <property type="component" value="Unassembled WGS sequence"/>
</dbReference>
<organism evidence="7 8">
    <name type="scientific">Streptomyces zhaozhouensis</name>
    <dbReference type="NCBI Taxonomy" id="1300267"/>
    <lineage>
        <taxon>Bacteria</taxon>
        <taxon>Bacillati</taxon>
        <taxon>Actinomycetota</taxon>
        <taxon>Actinomycetes</taxon>
        <taxon>Kitasatosporales</taxon>
        <taxon>Streptomycetaceae</taxon>
        <taxon>Streptomyces</taxon>
    </lineage>
</organism>
<dbReference type="InterPro" id="IPR001279">
    <property type="entry name" value="Metallo-B-lactamas"/>
</dbReference>
<gene>
    <name evidence="7" type="ORF">SAMN06297387_101499</name>
</gene>
<keyword evidence="2" id="KW-0479">Metal-binding</keyword>
<evidence type="ECO:0000313" key="8">
    <source>
        <dbReference type="Proteomes" id="UP000219072"/>
    </source>
</evidence>
<dbReference type="Gene3D" id="3.60.15.10">
    <property type="entry name" value="Ribonuclease Z/Hydroxyacylglutathione hydrolase-like"/>
    <property type="match status" value="1"/>
</dbReference>
<dbReference type="PANTHER" id="PTHR42978:SF6">
    <property type="entry name" value="QUORUM-QUENCHING LACTONASE YTNP-RELATED"/>
    <property type="match status" value="1"/>
</dbReference>
<comment type="similarity">
    <text evidence="1">Belongs to the metallo-beta-lactamase superfamily.</text>
</comment>
<dbReference type="Pfam" id="PF00753">
    <property type="entry name" value="Lactamase_B"/>
    <property type="match status" value="1"/>
</dbReference>
<evidence type="ECO:0000256" key="5">
    <source>
        <dbReference type="SAM" id="MobiDB-lite"/>
    </source>
</evidence>
<dbReference type="EMBL" id="OCNE01000001">
    <property type="protein sequence ID" value="SOD59135.1"/>
    <property type="molecule type" value="Genomic_DNA"/>
</dbReference>
<dbReference type="OrthoDB" id="5177904at2"/>
<evidence type="ECO:0000256" key="1">
    <source>
        <dbReference type="ARBA" id="ARBA00007749"/>
    </source>
</evidence>
<evidence type="ECO:0000313" key="7">
    <source>
        <dbReference type="EMBL" id="SOD59135.1"/>
    </source>
</evidence>
<proteinExistence type="inferred from homology"/>
<feature type="domain" description="Metallo-beta-lactamase" evidence="6">
    <location>
        <begin position="102"/>
        <end position="317"/>
    </location>
</feature>
<dbReference type="RefSeq" id="WP_097229234.1">
    <property type="nucleotide sequence ID" value="NZ_OCNE01000001.1"/>
</dbReference>
<name>A0A286DK50_9ACTN</name>